<feature type="transmembrane region" description="Helical" evidence="1">
    <location>
        <begin position="68"/>
        <end position="90"/>
    </location>
</feature>
<sequence>MCDMREINIHVSAPGLQVRTVVLFPPKNLRELAASPGDVNVKSYLAYYRVEHEPPASPSLHEVGLAQLGMGSLAVIINVAANAVLSFIALIQASVPPRSVGVLSCLHRRFYTRSTLVGISLVSILAYL</sequence>
<reference evidence="2 3" key="1">
    <citation type="submission" date="2018-03" db="EMBL/GenBank/DDBJ databases">
        <title>Genomes of Pezizomycetes fungi and the evolution of truffles.</title>
        <authorList>
            <person name="Murat C."/>
            <person name="Payen T."/>
            <person name="Noel B."/>
            <person name="Kuo A."/>
            <person name="Martin F.M."/>
        </authorList>
    </citation>
    <scope>NUCLEOTIDE SEQUENCE [LARGE SCALE GENOMIC DNA]</scope>
    <source>
        <strain evidence="2">091103-1</strain>
    </source>
</reference>
<keyword evidence="3" id="KW-1185">Reference proteome</keyword>
<keyword evidence="1" id="KW-1133">Transmembrane helix</keyword>
<evidence type="ECO:0000313" key="3">
    <source>
        <dbReference type="Proteomes" id="UP000246991"/>
    </source>
</evidence>
<keyword evidence="1" id="KW-0472">Membrane</keyword>
<proteinExistence type="predicted"/>
<evidence type="ECO:0000256" key="1">
    <source>
        <dbReference type="SAM" id="Phobius"/>
    </source>
</evidence>
<gene>
    <name evidence="2" type="ORF">C7212DRAFT_336473</name>
</gene>
<dbReference type="Proteomes" id="UP000246991">
    <property type="component" value="Unassembled WGS sequence"/>
</dbReference>
<accession>A0A317SEY9</accession>
<dbReference type="EMBL" id="PYWC01000109">
    <property type="protein sequence ID" value="PWW72317.1"/>
    <property type="molecule type" value="Genomic_DNA"/>
</dbReference>
<keyword evidence="1" id="KW-0812">Transmembrane</keyword>
<protein>
    <submittedName>
        <fullName evidence="2">Uncharacterized protein</fullName>
    </submittedName>
</protein>
<feature type="transmembrane region" description="Helical" evidence="1">
    <location>
        <begin position="110"/>
        <end position="127"/>
    </location>
</feature>
<dbReference type="AlphaFoldDB" id="A0A317SEY9"/>
<name>A0A317SEY9_9PEZI</name>
<evidence type="ECO:0000313" key="2">
    <source>
        <dbReference type="EMBL" id="PWW72317.1"/>
    </source>
</evidence>
<comment type="caution">
    <text evidence="2">The sequence shown here is derived from an EMBL/GenBank/DDBJ whole genome shotgun (WGS) entry which is preliminary data.</text>
</comment>
<organism evidence="2 3">
    <name type="scientific">Tuber magnatum</name>
    <name type="common">white Piedmont truffle</name>
    <dbReference type="NCBI Taxonomy" id="42249"/>
    <lineage>
        <taxon>Eukaryota</taxon>
        <taxon>Fungi</taxon>
        <taxon>Dikarya</taxon>
        <taxon>Ascomycota</taxon>
        <taxon>Pezizomycotina</taxon>
        <taxon>Pezizomycetes</taxon>
        <taxon>Pezizales</taxon>
        <taxon>Tuberaceae</taxon>
        <taxon>Tuber</taxon>
    </lineage>
</organism>